<sequence>MTSQTESTEASRDDQLIARVRAASDDRRTLLALRKSATDPLGAHPDAIALLGDLAPHPGTMHGRIRYLVVALMADHIYAAGHTSAQDIRSIGASVARIAHPALAERHITTLTRTPRTALLAEIPRVTSALARDRIAVPWRQLLYDLDTPDHRFEQTQRTWAYHYTSHQAIGQTKKTEKKG</sequence>
<reference evidence="1 2" key="1">
    <citation type="submission" date="2024-09" db="EMBL/GenBank/DDBJ databases">
        <authorList>
            <person name="Sun Q."/>
            <person name="Mori K."/>
        </authorList>
    </citation>
    <scope>NUCLEOTIDE SEQUENCE [LARGE SCALE GENOMIC DNA]</scope>
    <source>
        <strain evidence="1 2">CICC 10874</strain>
    </source>
</reference>
<protein>
    <submittedName>
        <fullName evidence="1">Type I-E CRISPR-associated protein Cse2/CasB</fullName>
    </submittedName>
</protein>
<dbReference type="EMBL" id="JBHLSV010000005">
    <property type="protein sequence ID" value="MFC0673461.1"/>
    <property type="molecule type" value="Genomic_DNA"/>
</dbReference>
<dbReference type="Pfam" id="PF09485">
    <property type="entry name" value="CRISPR_Cse2"/>
    <property type="match status" value="1"/>
</dbReference>
<keyword evidence="2" id="KW-1185">Reference proteome</keyword>
<evidence type="ECO:0000313" key="2">
    <source>
        <dbReference type="Proteomes" id="UP001589793"/>
    </source>
</evidence>
<evidence type="ECO:0000313" key="1">
    <source>
        <dbReference type="EMBL" id="MFC0673461.1"/>
    </source>
</evidence>
<gene>
    <name evidence="1" type="ORF">ACFFF6_05780</name>
</gene>
<accession>A0ABV6R906</accession>
<dbReference type="Gene3D" id="1.10.520.40">
    <property type="entry name" value="CRISPR-associated protein Cse2"/>
    <property type="match status" value="1"/>
</dbReference>
<dbReference type="RefSeq" id="WP_376979046.1">
    <property type="nucleotide sequence ID" value="NZ_JBHLSV010000005.1"/>
</dbReference>
<dbReference type="InterPro" id="IPR013382">
    <property type="entry name" value="CRISPR-assoc_prot_Cse2"/>
</dbReference>
<comment type="caution">
    <text evidence="1">The sequence shown here is derived from an EMBL/GenBank/DDBJ whole genome shotgun (WGS) entry which is preliminary data.</text>
</comment>
<organism evidence="1 2">
    <name type="scientific">Brachybacterium hainanense</name>
    <dbReference type="NCBI Taxonomy" id="1541174"/>
    <lineage>
        <taxon>Bacteria</taxon>
        <taxon>Bacillati</taxon>
        <taxon>Actinomycetota</taxon>
        <taxon>Actinomycetes</taxon>
        <taxon>Micrococcales</taxon>
        <taxon>Dermabacteraceae</taxon>
        <taxon>Brachybacterium</taxon>
    </lineage>
</organism>
<dbReference type="Proteomes" id="UP001589793">
    <property type="component" value="Unassembled WGS sequence"/>
</dbReference>
<dbReference type="InterPro" id="IPR038287">
    <property type="entry name" value="Cse2_sf"/>
</dbReference>
<proteinExistence type="predicted"/>
<name>A0ABV6R906_9MICO</name>